<feature type="region of interest" description="Disordered" evidence="1">
    <location>
        <begin position="225"/>
        <end position="311"/>
    </location>
</feature>
<protein>
    <submittedName>
        <fullName evidence="2">Uncharacterized protein</fullName>
    </submittedName>
</protein>
<sequence>MVGFCSLLSGSPEMEPRRLEGKWENEEPDTEEPLPTIKREMDPVPGAGSPEPQPQMLQIRIKQEPEDHLNPVESPAVPFTEGGEMLEGKWENEEPDTEEPLPTIKREMDPIPGAGSPEPQPQMLQIRIKEEPEDHLNPMESPAVPLTEGGEILEGKWENEEPDTEEPLPTIKREMDPVPGAASPKEEMEIIPIRIKEEPENHLNPVESPAVPLTDGGEMLEVKWENEEPDTEEPLPTIKREMDPVPGAGSPEPQPEMLQIKKEEPDPEDHQTPMESSAAPLTDGDAAANVAAAGGSGQEQGQGLEHRSVEGSVRNRRTSQVMVAALGPDLGNQRSHFLSQRQLLARGIAEQTALRREVAALRVELQTLHQERAAQHKEQLRSEELSQNALLALLGHVLHAPAYAGSAEGSLPGPSFAPRPPPPSPEPRARGRGRGRRRGSDPACGPSKKRK</sequence>
<dbReference type="InParanoid" id="A0A803JEJ3"/>
<feature type="region of interest" description="Disordered" evidence="1">
    <location>
        <begin position="404"/>
        <end position="451"/>
    </location>
</feature>
<dbReference type="AlphaFoldDB" id="A0A803JEJ3"/>
<feature type="compositionally biased region" description="Basic and acidic residues" evidence="1">
    <location>
        <begin position="259"/>
        <end position="272"/>
    </location>
</feature>
<feature type="region of interest" description="Disordered" evidence="1">
    <location>
        <begin position="196"/>
        <end position="215"/>
    </location>
</feature>
<proteinExistence type="predicted"/>
<dbReference type="GeneTree" id="ENSGT00940000154446"/>
<reference evidence="2" key="1">
    <citation type="journal article" date="2010" name="Science">
        <title>The genome of the Western clawed frog Xenopus tropicalis.</title>
        <authorList>
            <person name="Hellsten U."/>
            <person name="Harland R.M."/>
            <person name="Gilchrist M.J."/>
            <person name="Hendrix D."/>
            <person name="Jurka J."/>
            <person name="Kapitonov V."/>
            <person name="Ovcharenko I."/>
            <person name="Putnam N.H."/>
            <person name="Shu S."/>
            <person name="Taher L."/>
            <person name="Blitz I.L."/>
            <person name="Blumberg B."/>
            <person name="Dichmann D.S."/>
            <person name="Dubchak I."/>
            <person name="Amaya E."/>
            <person name="Detter J.C."/>
            <person name="Fletcher R."/>
            <person name="Gerhard D.S."/>
            <person name="Goodstein D."/>
            <person name="Graves T."/>
            <person name="Grigoriev I.V."/>
            <person name="Grimwood J."/>
            <person name="Kawashima T."/>
            <person name="Lindquist E."/>
            <person name="Lucas S.M."/>
            <person name="Mead P.E."/>
            <person name="Mitros T."/>
            <person name="Ogino H."/>
            <person name="Ohta Y."/>
            <person name="Poliakov A.V."/>
            <person name="Pollet N."/>
            <person name="Robert J."/>
            <person name="Salamov A."/>
            <person name="Sater A.K."/>
            <person name="Schmutz J."/>
            <person name="Terry A."/>
            <person name="Vize P.D."/>
            <person name="Warren W.C."/>
            <person name="Wells D."/>
            <person name="Wills A."/>
            <person name="Wilson R.K."/>
            <person name="Zimmerman L.B."/>
            <person name="Zorn A.M."/>
            <person name="Grainger R."/>
            <person name="Grammer T."/>
            <person name="Khokha M.K."/>
            <person name="Richardson P.M."/>
            <person name="Rokhsar D.S."/>
        </authorList>
    </citation>
    <scope>NUCLEOTIDE SEQUENCE [LARGE SCALE GENOMIC DNA]</scope>
    <source>
        <strain evidence="2">Nigerian</strain>
    </source>
</reference>
<evidence type="ECO:0000256" key="1">
    <source>
        <dbReference type="SAM" id="MobiDB-lite"/>
    </source>
</evidence>
<reference evidence="2" key="2">
    <citation type="submission" date="2021-03" db="UniProtKB">
        <authorList>
            <consortium name="Ensembl"/>
        </authorList>
    </citation>
    <scope>IDENTIFICATION</scope>
</reference>
<accession>A0A803JEJ3</accession>
<evidence type="ECO:0000313" key="2">
    <source>
        <dbReference type="Ensembl" id="ENSXETP00000106298"/>
    </source>
</evidence>
<name>A0A803JEJ3_XENTR</name>
<feature type="compositionally biased region" description="Basic and acidic residues" evidence="1">
    <location>
        <begin position="14"/>
        <end position="25"/>
    </location>
</feature>
<feature type="region of interest" description="Disordered" evidence="1">
    <location>
        <begin position="1"/>
        <end position="120"/>
    </location>
</feature>
<organism evidence="2">
    <name type="scientific">Xenopus tropicalis</name>
    <name type="common">Western clawed frog</name>
    <name type="synonym">Silurana tropicalis</name>
    <dbReference type="NCBI Taxonomy" id="8364"/>
    <lineage>
        <taxon>Eukaryota</taxon>
        <taxon>Metazoa</taxon>
        <taxon>Chordata</taxon>
        <taxon>Craniata</taxon>
        <taxon>Vertebrata</taxon>
        <taxon>Euteleostomi</taxon>
        <taxon>Amphibia</taxon>
        <taxon>Batrachia</taxon>
        <taxon>Anura</taxon>
        <taxon>Pipoidea</taxon>
        <taxon>Pipidae</taxon>
        <taxon>Xenopodinae</taxon>
        <taxon>Xenopus</taxon>
        <taxon>Silurana</taxon>
    </lineage>
</organism>
<feature type="compositionally biased region" description="Low complexity" evidence="1">
    <location>
        <begin position="284"/>
        <end position="293"/>
    </location>
</feature>
<dbReference type="Ensembl" id="ENSXETT00000107380">
    <property type="protein sequence ID" value="ENSXETP00000106298"/>
    <property type="gene ID" value="ENSXETG00000041726"/>
</dbReference>
<feature type="compositionally biased region" description="Pro residues" evidence="1">
    <location>
        <begin position="415"/>
        <end position="426"/>
    </location>
</feature>
<feature type="region of interest" description="Disordered" evidence="1">
    <location>
        <begin position="153"/>
        <end position="187"/>
    </location>
</feature>
<feature type="compositionally biased region" description="Basic and acidic residues" evidence="1">
    <location>
        <begin position="61"/>
        <end position="70"/>
    </location>
</feature>